<evidence type="ECO:0000259" key="8">
    <source>
        <dbReference type="PROSITE" id="PS50207"/>
    </source>
</evidence>
<feature type="domain" description="Caspase family p10" evidence="8">
    <location>
        <begin position="291"/>
        <end position="368"/>
    </location>
</feature>
<dbReference type="PANTHER" id="PTHR47901">
    <property type="entry name" value="CASPASE RECRUITMENT DOMAIN-CONTAINING PROTEIN 18"/>
    <property type="match status" value="1"/>
</dbReference>
<dbReference type="InterPro" id="IPR011029">
    <property type="entry name" value="DEATH-like_dom_sf"/>
</dbReference>
<dbReference type="OrthoDB" id="6286214at2759"/>
<evidence type="ECO:0000256" key="4">
    <source>
        <dbReference type="ARBA" id="ARBA00022801"/>
    </source>
</evidence>
<evidence type="ECO:0000256" key="1">
    <source>
        <dbReference type="ARBA" id="ARBA00010134"/>
    </source>
</evidence>
<accession>R7V8E8</accession>
<evidence type="ECO:0000313" key="11">
    <source>
        <dbReference type="EMBL" id="ELU14824.1"/>
    </source>
</evidence>
<keyword evidence="13" id="KW-1185">Reference proteome</keyword>
<dbReference type="InterPro" id="IPR029030">
    <property type="entry name" value="Caspase-like_dom_sf"/>
</dbReference>
<keyword evidence="6" id="KW-0865">Zymogen</keyword>
<dbReference type="GO" id="GO:0006508">
    <property type="term" value="P:proteolysis"/>
    <property type="evidence" value="ECO:0007669"/>
    <property type="project" value="UniProtKB-KW"/>
</dbReference>
<dbReference type="AlphaFoldDB" id="R7V8E8"/>
<keyword evidence="2" id="KW-0645">Protease</keyword>
<dbReference type="PROSITE" id="PS50207">
    <property type="entry name" value="CASPASE_P10"/>
    <property type="match status" value="1"/>
</dbReference>
<dbReference type="InterPro" id="IPR001309">
    <property type="entry name" value="Pept_C14_p20"/>
</dbReference>
<organism evidence="11">
    <name type="scientific">Capitella teleta</name>
    <name type="common">Polychaete worm</name>
    <dbReference type="NCBI Taxonomy" id="283909"/>
    <lineage>
        <taxon>Eukaryota</taxon>
        <taxon>Metazoa</taxon>
        <taxon>Spiralia</taxon>
        <taxon>Lophotrochozoa</taxon>
        <taxon>Annelida</taxon>
        <taxon>Polychaeta</taxon>
        <taxon>Sedentaria</taxon>
        <taxon>Scolecida</taxon>
        <taxon>Capitellidae</taxon>
        <taxon>Capitella</taxon>
    </lineage>
</organism>
<reference evidence="11 13" key="2">
    <citation type="journal article" date="2013" name="Nature">
        <title>Insights into bilaterian evolution from three spiralian genomes.</title>
        <authorList>
            <person name="Simakov O."/>
            <person name="Marletaz F."/>
            <person name="Cho S.J."/>
            <person name="Edsinger-Gonzales E."/>
            <person name="Havlak P."/>
            <person name="Hellsten U."/>
            <person name="Kuo D.H."/>
            <person name="Larsson T."/>
            <person name="Lv J."/>
            <person name="Arendt D."/>
            <person name="Savage R."/>
            <person name="Osoegawa K."/>
            <person name="de Jong P."/>
            <person name="Grimwood J."/>
            <person name="Chapman J.A."/>
            <person name="Shapiro H."/>
            <person name="Aerts A."/>
            <person name="Otillar R.P."/>
            <person name="Terry A.Y."/>
            <person name="Boore J.L."/>
            <person name="Grigoriev I.V."/>
            <person name="Lindberg D.R."/>
            <person name="Seaver E.C."/>
            <person name="Weisblat D.A."/>
            <person name="Putnam N.H."/>
            <person name="Rokhsar D.S."/>
        </authorList>
    </citation>
    <scope>NUCLEOTIDE SEQUENCE</scope>
    <source>
        <strain evidence="11 13">I ESC-2004</strain>
    </source>
</reference>
<feature type="domain" description="Caspase family p20" evidence="9">
    <location>
        <begin position="129"/>
        <end position="240"/>
    </location>
</feature>
<dbReference type="PROSITE" id="PS50208">
    <property type="entry name" value="CASPASE_P20"/>
    <property type="match status" value="1"/>
</dbReference>
<dbReference type="GO" id="GO:0006915">
    <property type="term" value="P:apoptotic process"/>
    <property type="evidence" value="ECO:0007669"/>
    <property type="project" value="UniProtKB-KW"/>
</dbReference>
<dbReference type="PANTHER" id="PTHR47901:SF8">
    <property type="entry name" value="CASPASE-3"/>
    <property type="match status" value="1"/>
</dbReference>
<dbReference type="HOGENOM" id="CLU_752822_0_0_1"/>
<dbReference type="Gene3D" id="1.10.533.10">
    <property type="entry name" value="Death Domain, Fas"/>
    <property type="match status" value="1"/>
</dbReference>
<evidence type="ECO:0000256" key="7">
    <source>
        <dbReference type="RuleBase" id="RU003971"/>
    </source>
</evidence>
<evidence type="ECO:0000256" key="2">
    <source>
        <dbReference type="ARBA" id="ARBA00022670"/>
    </source>
</evidence>
<keyword evidence="5" id="KW-0788">Thiol protease</keyword>
<evidence type="ECO:0000313" key="12">
    <source>
        <dbReference type="EnsemblMetazoa" id="CapteP227245"/>
    </source>
</evidence>
<evidence type="ECO:0000256" key="3">
    <source>
        <dbReference type="ARBA" id="ARBA00022703"/>
    </source>
</evidence>
<keyword evidence="4" id="KW-0378">Hydrolase</keyword>
<dbReference type="PROSITE" id="PS50209">
    <property type="entry name" value="CARD"/>
    <property type="match status" value="1"/>
</dbReference>
<dbReference type="SMART" id="SM00115">
    <property type="entry name" value="CASc"/>
    <property type="match status" value="1"/>
</dbReference>
<dbReference type="EnsemblMetazoa" id="CapteT227245">
    <property type="protein sequence ID" value="CapteP227245"/>
    <property type="gene ID" value="CapteG227245"/>
</dbReference>
<keyword evidence="3" id="KW-0053">Apoptosis</keyword>
<dbReference type="Gene3D" id="3.40.50.1460">
    <property type="match status" value="1"/>
</dbReference>
<dbReference type="InterPro" id="IPR002138">
    <property type="entry name" value="Pept_C14_p10"/>
</dbReference>
<dbReference type="EMBL" id="AMQN01018354">
    <property type="status" value="NOT_ANNOTATED_CDS"/>
    <property type="molecule type" value="Genomic_DNA"/>
</dbReference>
<feature type="domain" description="CARD" evidence="10">
    <location>
        <begin position="1"/>
        <end position="95"/>
    </location>
</feature>
<evidence type="ECO:0000256" key="5">
    <source>
        <dbReference type="ARBA" id="ARBA00022807"/>
    </source>
</evidence>
<dbReference type="PRINTS" id="PR00376">
    <property type="entry name" value="IL1BCENZYME"/>
</dbReference>
<dbReference type="InterPro" id="IPR002398">
    <property type="entry name" value="Pept_C14"/>
</dbReference>
<dbReference type="Pfam" id="PF00619">
    <property type="entry name" value="CARD"/>
    <property type="match status" value="1"/>
</dbReference>
<comment type="similarity">
    <text evidence="1 7">Belongs to the peptidase C14A family.</text>
</comment>
<proteinExistence type="inferred from homology"/>
<dbReference type="CDD" id="cd01671">
    <property type="entry name" value="CARD"/>
    <property type="match status" value="1"/>
</dbReference>
<dbReference type="EMBL" id="KB294244">
    <property type="protein sequence ID" value="ELU14824.1"/>
    <property type="molecule type" value="Genomic_DNA"/>
</dbReference>
<dbReference type="SMART" id="SM00114">
    <property type="entry name" value="CARD"/>
    <property type="match status" value="1"/>
</dbReference>
<dbReference type="OMA" id="THEYNTS"/>
<dbReference type="InterPro" id="IPR001315">
    <property type="entry name" value="CARD"/>
</dbReference>
<dbReference type="EMBL" id="AMQN01018353">
    <property type="status" value="NOT_ANNOTATED_CDS"/>
    <property type="molecule type" value="Genomic_DNA"/>
</dbReference>
<dbReference type="InterPro" id="IPR015917">
    <property type="entry name" value="Pept_C14A"/>
</dbReference>
<evidence type="ECO:0008006" key="14">
    <source>
        <dbReference type="Google" id="ProtNLM"/>
    </source>
</evidence>
<name>R7V8E8_CAPTE</name>
<dbReference type="STRING" id="283909.R7V8E8"/>
<sequence>MDSSHKKCLLKNRPFLLKEISMSVDFLGHLSAESVITEEQQERLENIQRNITTKAAVLHFLSQILPMRGPAAFNIFLKALRDSEQDHVADQLDDWLKKNEENSCMKINLQKTKMSTESTKGCYKVTHETRGLAVIINNVDFRGKFDKRDSSVFDVINMAELFRKLHFEVKKHKNKDAQGIIKCLEDERSNLPESDIFVAVIMSHGSKNCVYGTDGESVQIEDIIDIFNGTKCPILKTRLKRVASESDESDGASQHDGPLVTELQRGVTDLNLDEPDAQPTESTENEKLHRIVVTSTALGDTAWRQSDLGSPFIRAIVAVFNHFAHLEHLEDMISMVTDVMFQWGKKHSITQICEKTRATLTKKLYFFP</sequence>
<gene>
    <name evidence="11" type="ORF">CAPTEDRAFT_227245</name>
</gene>
<evidence type="ECO:0000313" key="13">
    <source>
        <dbReference type="Proteomes" id="UP000014760"/>
    </source>
</evidence>
<dbReference type="GO" id="GO:0042981">
    <property type="term" value="P:regulation of apoptotic process"/>
    <property type="evidence" value="ECO:0007669"/>
    <property type="project" value="InterPro"/>
</dbReference>
<evidence type="ECO:0000259" key="10">
    <source>
        <dbReference type="PROSITE" id="PS50209"/>
    </source>
</evidence>
<dbReference type="SUPFAM" id="SSF47986">
    <property type="entry name" value="DEATH domain"/>
    <property type="match status" value="1"/>
</dbReference>
<protein>
    <recommendedName>
        <fullName evidence="14">Caspase family p20 domain-containing protein</fullName>
    </recommendedName>
</protein>
<evidence type="ECO:0000259" key="9">
    <source>
        <dbReference type="PROSITE" id="PS50208"/>
    </source>
</evidence>
<reference evidence="12" key="3">
    <citation type="submission" date="2015-06" db="UniProtKB">
        <authorList>
            <consortium name="EnsemblMetazoa"/>
        </authorList>
    </citation>
    <scope>IDENTIFICATION</scope>
</reference>
<dbReference type="Pfam" id="PF00656">
    <property type="entry name" value="Peptidase_C14"/>
    <property type="match status" value="1"/>
</dbReference>
<reference evidence="13" key="1">
    <citation type="submission" date="2012-12" db="EMBL/GenBank/DDBJ databases">
        <authorList>
            <person name="Hellsten U."/>
            <person name="Grimwood J."/>
            <person name="Chapman J.A."/>
            <person name="Shapiro H."/>
            <person name="Aerts A."/>
            <person name="Otillar R.P."/>
            <person name="Terry A.Y."/>
            <person name="Boore J.L."/>
            <person name="Simakov O."/>
            <person name="Marletaz F."/>
            <person name="Cho S.-J."/>
            <person name="Edsinger-Gonzales E."/>
            <person name="Havlak P."/>
            <person name="Kuo D.-H."/>
            <person name="Larsson T."/>
            <person name="Lv J."/>
            <person name="Arendt D."/>
            <person name="Savage R."/>
            <person name="Osoegawa K."/>
            <person name="de Jong P."/>
            <person name="Lindberg D.R."/>
            <person name="Seaver E.C."/>
            <person name="Weisblat D.A."/>
            <person name="Putnam N.H."/>
            <person name="Grigoriev I.V."/>
            <person name="Rokhsar D.S."/>
        </authorList>
    </citation>
    <scope>NUCLEOTIDE SEQUENCE</scope>
    <source>
        <strain evidence="13">I ESC-2004</strain>
    </source>
</reference>
<dbReference type="InterPro" id="IPR011600">
    <property type="entry name" value="Pept_C14_caspase"/>
</dbReference>
<dbReference type="GO" id="GO:0004197">
    <property type="term" value="F:cysteine-type endopeptidase activity"/>
    <property type="evidence" value="ECO:0007669"/>
    <property type="project" value="InterPro"/>
</dbReference>
<dbReference type="SUPFAM" id="SSF52129">
    <property type="entry name" value="Caspase-like"/>
    <property type="match status" value="1"/>
</dbReference>
<evidence type="ECO:0000256" key="6">
    <source>
        <dbReference type="ARBA" id="ARBA00023145"/>
    </source>
</evidence>
<dbReference type="Proteomes" id="UP000014760">
    <property type="component" value="Unassembled WGS sequence"/>
</dbReference>